<dbReference type="Gene3D" id="2.60.20.10">
    <property type="entry name" value="Crystallins"/>
    <property type="match status" value="1"/>
</dbReference>
<comment type="caution">
    <text evidence="5">The sequence shown here is derived from an EMBL/GenBank/DDBJ whole genome shotgun (WGS) entry which is preliminary data.</text>
</comment>
<dbReference type="InterPro" id="IPR001064">
    <property type="entry name" value="Beta/gamma_crystallin"/>
</dbReference>
<evidence type="ECO:0000256" key="3">
    <source>
        <dbReference type="SAM" id="SignalP"/>
    </source>
</evidence>
<keyword evidence="2" id="KW-0677">Repeat</keyword>
<dbReference type="Gene3D" id="3.40.390.10">
    <property type="entry name" value="Collagenase (Catalytic Domain)"/>
    <property type="match status" value="1"/>
</dbReference>
<accession>A0ABU7IBY5</accession>
<reference evidence="5 6" key="1">
    <citation type="submission" date="2024-01" db="EMBL/GenBank/DDBJ databases">
        <title>Pedobacter sp. nov., isolated from fresh soil.</title>
        <authorList>
            <person name="Le N.T.T."/>
        </authorList>
    </citation>
    <scope>NUCLEOTIDE SEQUENCE [LARGE SCALE GENOMIC DNA]</scope>
    <source>
        <strain evidence="5 6">KR3-3</strain>
    </source>
</reference>
<dbReference type="SMART" id="SM00247">
    <property type="entry name" value="XTALbg"/>
    <property type="match status" value="1"/>
</dbReference>
<feature type="chain" id="PRO_5045452036" description="Beta/gamma crystallin 'Greek key' domain-containing protein" evidence="3">
    <location>
        <begin position="28"/>
        <end position="477"/>
    </location>
</feature>
<sequence>MKTRKTSQLFLASLLTGALLISACEKAQVTPVTTNNLKVATKSTLPTGYTVPTFVTNPKNLNIVMFVPTDNPALSDYKTRLTDLMVHFQNWLHTEMSRYGYDKYMGLAKDTSGLVKFIEIPAQGPQADYPYSSSISANKIINEVNAYKATHASEFSNSQHMLILLPQRTDASSDGQPFYGYGKYCFALDNSNMAVSKIPNPSSNYIGGMLHELGHGLNLPHDHGKYTTEQPTLGTSLMSDGNVTFSKGQPTFLTGVDAAILNRNEVFQDPLPSETPYGSATTTINANMSYNSSTQTFSLLGNFTSDKTVSDILVYLDPKTSASDADYNAVTWRFDPGASNTLTGTMALNDLYYKNNEPYELRVKLLLNNGSTISKAYSFSFSGGVPQIGVNGSAKFYQNASYGGYGVSLPVGNYTTADLVSLGISNNDISSVNVGVGVKVILYDGDNFTGSSFELTSSSTYLSTFNDKASSIKVIAL</sequence>
<dbReference type="InterPro" id="IPR024079">
    <property type="entry name" value="MetalloPept_cat_dom_sf"/>
</dbReference>
<dbReference type="PROSITE" id="PS50915">
    <property type="entry name" value="CRYSTALLIN_BETA_GAMMA"/>
    <property type="match status" value="1"/>
</dbReference>
<gene>
    <name evidence="5" type="ORF">VRU48_17775</name>
</gene>
<evidence type="ECO:0000256" key="2">
    <source>
        <dbReference type="ARBA" id="ARBA00022737"/>
    </source>
</evidence>
<dbReference type="RefSeq" id="WP_330109265.1">
    <property type="nucleotide sequence ID" value="NZ_JAZDQT010000003.1"/>
</dbReference>
<protein>
    <recommendedName>
        <fullName evidence="4">Beta/gamma crystallin 'Greek key' domain-containing protein</fullName>
    </recommendedName>
</protein>
<dbReference type="InterPro" id="IPR011024">
    <property type="entry name" value="G_crystallin-like"/>
</dbReference>
<proteinExistence type="inferred from homology"/>
<evidence type="ECO:0000256" key="1">
    <source>
        <dbReference type="ARBA" id="ARBA00009646"/>
    </source>
</evidence>
<evidence type="ECO:0000313" key="5">
    <source>
        <dbReference type="EMBL" id="MEE1946978.1"/>
    </source>
</evidence>
<dbReference type="SUPFAM" id="SSF55486">
    <property type="entry name" value="Metalloproteases ('zincins'), catalytic domain"/>
    <property type="match status" value="1"/>
</dbReference>
<feature type="domain" description="Beta/gamma crystallin 'Greek key'" evidence="4">
    <location>
        <begin position="438"/>
        <end position="476"/>
    </location>
</feature>
<organism evidence="5 6">
    <name type="scientific">Pedobacter albus</name>
    <dbReference type="NCBI Taxonomy" id="3113905"/>
    <lineage>
        <taxon>Bacteria</taxon>
        <taxon>Pseudomonadati</taxon>
        <taxon>Bacteroidota</taxon>
        <taxon>Sphingobacteriia</taxon>
        <taxon>Sphingobacteriales</taxon>
        <taxon>Sphingobacteriaceae</taxon>
        <taxon>Pedobacter</taxon>
    </lineage>
</organism>
<keyword evidence="3" id="KW-0732">Signal</keyword>
<feature type="signal peptide" evidence="3">
    <location>
        <begin position="1"/>
        <end position="27"/>
    </location>
</feature>
<dbReference type="EMBL" id="JAZDQT010000003">
    <property type="protein sequence ID" value="MEE1946978.1"/>
    <property type="molecule type" value="Genomic_DNA"/>
</dbReference>
<evidence type="ECO:0000313" key="6">
    <source>
        <dbReference type="Proteomes" id="UP001336835"/>
    </source>
</evidence>
<keyword evidence="6" id="KW-1185">Reference proteome</keyword>
<name>A0ABU7IBY5_9SPHI</name>
<dbReference type="Proteomes" id="UP001336835">
    <property type="component" value="Unassembled WGS sequence"/>
</dbReference>
<dbReference type="PROSITE" id="PS51257">
    <property type="entry name" value="PROKAR_LIPOPROTEIN"/>
    <property type="match status" value="1"/>
</dbReference>
<evidence type="ECO:0000259" key="4">
    <source>
        <dbReference type="PROSITE" id="PS50915"/>
    </source>
</evidence>
<comment type="similarity">
    <text evidence="1">Belongs to the beta/gamma-crystallin family.</text>
</comment>
<dbReference type="SUPFAM" id="SSF49695">
    <property type="entry name" value="gamma-Crystallin-like"/>
    <property type="match status" value="1"/>
</dbReference>